<sequence length="133" mass="14872">MRSSPATFPLAKKRKVMLVRSSSPPPPAAPQPLDARRTLAAPLFLSLLPVETHRFLKGSGAFLARNDRVVFTSLTADFRDRPHHRTGRRKSVLTCLGSQRQTFDRFLLFEGRVNNTGRQQRGFFINLGTLGAV</sequence>
<dbReference type="EMBL" id="CM012458">
    <property type="protein sequence ID" value="RVE57366.1"/>
    <property type="molecule type" value="Genomic_DNA"/>
</dbReference>
<protein>
    <submittedName>
        <fullName evidence="1">Uncharacterized protein</fullName>
    </submittedName>
</protein>
<keyword evidence="2" id="KW-1185">Reference proteome</keyword>
<reference evidence="1 2" key="1">
    <citation type="submission" date="2018-11" db="EMBL/GenBank/DDBJ databases">
        <authorList>
            <person name="Lopez-Roques C."/>
            <person name="Donnadieu C."/>
            <person name="Bouchez O."/>
            <person name="Klopp C."/>
            <person name="Cabau C."/>
            <person name="Zahm M."/>
        </authorList>
    </citation>
    <scope>NUCLEOTIDE SEQUENCE [LARGE SCALE GENOMIC DNA]</scope>
    <source>
        <strain evidence="1">RS831</strain>
        <tissue evidence="1">Whole body</tissue>
    </source>
</reference>
<evidence type="ECO:0000313" key="1">
    <source>
        <dbReference type="EMBL" id="RVE57366.1"/>
    </source>
</evidence>
<accession>A0A437C410</accession>
<reference evidence="1 2" key="2">
    <citation type="submission" date="2019-01" db="EMBL/GenBank/DDBJ databases">
        <title>A chromosome length genome reference of the Java medaka (oryzias javanicus).</title>
        <authorList>
            <person name="Herpin A."/>
            <person name="Takehana Y."/>
            <person name="Naruse K."/>
            <person name="Ansai S."/>
            <person name="Kawaguchi M."/>
        </authorList>
    </citation>
    <scope>NUCLEOTIDE SEQUENCE [LARGE SCALE GENOMIC DNA]</scope>
    <source>
        <strain evidence="1">RS831</strain>
        <tissue evidence="1">Whole body</tissue>
    </source>
</reference>
<dbReference type="Proteomes" id="UP000283210">
    <property type="component" value="Chromosome 22"/>
</dbReference>
<name>A0A437C410_ORYJA</name>
<organism evidence="1 2">
    <name type="scientific">Oryzias javanicus</name>
    <name type="common">Javanese ricefish</name>
    <name type="synonym">Aplocheilus javanicus</name>
    <dbReference type="NCBI Taxonomy" id="123683"/>
    <lineage>
        <taxon>Eukaryota</taxon>
        <taxon>Metazoa</taxon>
        <taxon>Chordata</taxon>
        <taxon>Craniata</taxon>
        <taxon>Vertebrata</taxon>
        <taxon>Euteleostomi</taxon>
        <taxon>Actinopterygii</taxon>
        <taxon>Neopterygii</taxon>
        <taxon>Teleostei</taxon>
        <taxon>Neoteleostei</taxon>
        <taxon>Acanthomorphata</taxon>
        <taxon>Ovalentaria</taxon>
        <taxon>Atherinomorphae</taxon>
        <taxon>Beloniformes</taxon>
        <taxon>Adrianichthyidae</taxon>
        <taxon>Oryziinae</taxon>
        <taxon>Oryzias</taxon>
    </lineage>
</organism>
<proteinExistence type="predicted"/>
<evidence type="ECO:0000313" key="2">
    <source>
        <dbReference type="Proteomes" id="UP000283210"/>
    </source>
</evidence>
<dbReference type="AlphaFoldDB" id="A0A437C410"/>
<gene>
    <name evidence="1" type="ORF">OJAV_G00215560</name>
</gene>